<dbReference type="EMBL" id="LSBH01000099">
    <property type="protein sequence ID" value="OAQ57446.1"/>
    <property type="molecule type" value="Genomic_DNA"/>
</dbReference>
<evidence type="ECO:0000313" key="3">
    <source>
        <dbReference type="Proteomes" id="UP000078240"/>
    </source>
</evidence>
<name>A0A179EW99_PURLI</name>
<evidence type="ECO:0000256" key="1">
    <source>
        <dbReference type="SAM" id="MobiDB-lite"/>
    </source>
</evidence>
<comment type="caution">
    <text evidence="2">The sequence shown here is derived from an EMBL/GenBank/DDBJ whole genome shotgun (WGS) entry which is preliminary data.</text>
</comment>
<protein>
    <submittedName>
        <fullName evidence="2">Uncharacterized protein</fullName>
    </submittedName>
</protein>
<feature type="compositionally biased region" description="Low complexity" evidence="1">
    <location>
        <begin position="84"/>
        <end position="99"/>
    </location>
</feature>
<feature type="compositionally biased region" description="Polar residues" evidence="1">
    <location>
        <begin position="104"/>
        <end position="113"/>
    </location>
</feature>
<feature type="region of interest" description="Disordered" evidence="1">
    <location>
        <begin position="1"/>
        <end position="113"/>
    </location>
</feature>
<gene>
    <name evidence="2" type="ORF">VFPBJ_11748</name>
</gene>
<dbReference type="AlphaFoldDB" id="A0A179EW99"/>
<feature type="compositionally biased region" description="Basic and acidic residues" evidence="1">
    <location>
        <begin position="56"/>
        <end position="65"/>
    </location>
</feature>
<proteinExistence type="predicted"/>
<dbReference type="Proteomes" id="UP000078240">
    <property type="component" value="Unassembled WGS sequence"/>
</dbReference>
<evidence type="ECO:0000313" key="2">
    <source>
        <dbReference type="EMBL" id="OAQ57446.1"/>
    </source>
</evidence>
<organism evidence="2 3">
    <name type="scientific">Purpureocillium lilacinum</name>
    <name type="common">Paecilomyces lilacinus</name>
    <dbReference type="NCBI Taxonomy" id="33203"/>
    <lineage>
        <taxon>Eukaryota</taxon>
        <taxon>Fungi</taxon>
        <taxon>Dikarya</taxon>
        <taxon>Ascomycota</taxon>
        <taxon>Pezizomycotina</taxon>
        <taxon>Sordariomycetes</taxon>
        <taxon>Hypocreomycetidae</taxon>
        <taxon>Hypocreales</taxon>
        <taxon>Ophiocordycipitaceae</taxon>
        <taxon>Purpureocillium</taxon>
    </lineage>
</organism>
<sequence>MSGFGASNATFGGFGQIPPPGGASFGGPGPGLGSPFQPRPEPKGGEPAAPPPPPYVKKESDKRQSGEQVDGESDQEQGDDEEVQSNPSSHSHVVVNNPVAETRPVSTCGSASGQSADEAFEEFRDAILDEVHRAVTSAVSKTMPTMVKGALQPLEKKLDGVHLMLESQGKRLSALSKTTDRVADDTRELSQSVKSLTGRLEGLLTALGQVESDLSSIGTKRQQLLSERDQCVMQT</sequence>
<accession>A0A179EW99</accession>
<feature type="compositionally biased region" description="Polar residues" evidence="1">
    <location>
        <begin position="1"/>
        <end position="10"/>
    </location>
</feature>
<feature type="compositionally biased region" description="Acidic residues" evidence="1">
    <location>
        <begin position="69"/>
        <end position="83"/>
    </location>
</feature>
<feature type="compositionally biased region" description="Gly residues" evidence="1">
    <location>
        <begin position="23"/>
        <end position="32"/>
    </location>
</feature>
<reference evidence="2 3" key="1">
    <citation type="submission" date="2016-01" db="EMBL/GenBank/DDBJ databases">
        <title>Biosynthesis of antibiotic leucinostatins and their inhibition on Phytophthora in bio-control Purpureocillium lilacinum.</title>
        <authorList>
            <person name="Wang G."/>
            <person name="Liu Z."/>
            <person name="Lin R."/>
            <person name="Li E."/>
            <person name="Mao Z."/>
            <person name="Ling J."/>
            <person name="Yin W."/>
            <person name="Xie B."/>
        </authorList>
    </citation>
    <scope>NUCLEOTIDE SEQUENCE [LARGE SCALE GENOMIC DNA]</scope>
    <source>
        <strain evidence="2">PLBJ-1</strain>
    </source>
</reference>